<dbReference type="SUPFAM" id="SSF51695">
    <property type="entry name" value="PLC-like phosphodiesterases"/>
    <property type="match status" value="1"/>
</dbReference>
<gene>
    <name evidence="2" type="ORF">EJC50_18360</name>
</gene>
<dbReference type="GO" id="GO:0008081">
    <property type="term" value="F:phosphoric diester hydrolase activity"/>
    <property type="evidence" value="ECO:0007669"/>
    <property type="project" value="InterPro"/>
</dbReference>
<proteinExistence type="predicted"/>
<evidence type="ECO:0000259" key="1">
    <source>
        <dbReference type="PROSITE" id="PS51704"/>
    </source>
</evidence>
<dbReference type="EMBL" id="CP034437">
    <property type="protein sequence ID" value="AZN41417.1"/>
    <property type="molecule type" value="Genomic_DNA"/>
</dbReference>
<dbReference type="KEGG" id="palb:EJC50_18360"/>
<organism evidence="2 3">
    <name type="scientific">Paenibacillus albus</name>
    <dbReference type="NCBI Taxonomy" id="2495582"/>
    <lineage>
        <taxon>Bacteria</taxon>
        <taxon>Bacillati</taxon>
        <taxon>Bacillota</taxon>
        <taxon>Bacilli</taxon>
        <taxon>Bacillales</taxon>
        <taxon>Paenibacillaceae</taxon>
        <taxon>Paenibacillus</taxon>
    </lineage>
</organism>
<dbReference type="Proteomes" id="UP000272528">
    <property type="component" value="Chromosome"/>
</dbReference>
<dbReference type="InterPro" id="IPR017946">
    <property type="entry name" value="PLC-like_Pdiesterase_TIM-brl"/>
</dbReference>
<protein>
    <submittedName>
        <fullName evidence="2">Glycerophosphodiester phosphodiesterase</fullName>
    </submittedName>
</protein>
<name>A0A3Q8X656_9BACL</name>
<evidence type="ECO:0000313" key="3">
    <source>
        <dbReference type="Proteomes" id="UP000272528"/>
    </source>
</evidence>
<keyword evidence="3" id="KW-1185">Reference proteome</keyword>
<dbReference type="RefSeq" id="WP_126017124.1">
    <property type="nucleotide sequence ID" value="NZ_CP034437.1"/>
</dbReference>
<reference evidence="3" key="1">
    <citation type="submission" date="2018-12" db="EMBL/GenBank/DDBJ databases">
        <title>Genome sequence of Peanibacillus sp.</title>
        <authorList>
            <person name="Subramani G."/>
            <person name="Srinivasan S."/>
            <person name="Kim M.K."/>
        </authorList>
    </citation>
    <scope>NUCLEOTIDE SEQUENCE [LARGE SCALE GENOMIC DNA]</scope>
    <source>
        <strain evidence="3">18JY67-1</strain>
    </source>
</reference>
<evidence type="ECO:0000313" key="2">
    <source>
        <dbReference type="EMBL" id="AZN41417.1"/>
    </source>
</evidence>
<dbReference type="PROSITE" id="PS51704">
    <property type="entry name" value="GP_PDE"/>
    <property type="match status" value="1"/>
</dbReference>
<dbReference type="CDD" id="cd08556">
    <property type="entry name" value="GDPD"/>
    <property type="match status" value="1"/>
</dbReference>
<dbReference type="PANTHER" id="PTHR46211:SF1">
    <property type="entry name" value="GLYCEROPHOSPHODIESTER PHOSPHODIESTERASE, CYTOPLASMIC"/>
    <property type="match status" value="1"/>
</dbReference>
<dbReference type="Gene3D" id="3.20.20.190">
    <property type="entry name" value="Phosphatidylinositol (PI) phosphodiesterase"/>
    <property type="match status" value="1"/>
</dbReference>
<dbReference type="OrthoDB" id="384721at2"/>
<accession>A0A3Q8X656</accession>
<dbReference type="InterPro" id="IPR030395">
    <property type="entry name" value="GP_PDE_dom"/>
</dbReference>
<dbReference type="Pfam" id="PF03009">
    <property type="entry name" value="GDPD"/>
    <property type="match status" value="1"/>
</dbReference>
<dbReference type="GO" id="GO:0006629">
    <property type="term" value="P:lipid metabolic process"/>
    <property type="evidence" value="ECO:0007669"/>
    <property type="project" value="InterPro"/>
</dbReference>
<dbReference type="AlphaFoldDB" id="A0A3Q8X656"/>
<dbReference type="PANTHER" id="PTHR46211">
    <property type="entry name" value="GLYCEROPHOSPHORYL DIESTER PHOSPHODIESTERASE"/>
    <property type="match status" value="1"/>
</dbReference>
<feature type="domain" description="GP-PDE" evidence="1">
    <location>
        <begin position="5"/>
        <end position="233"/>
    </location>
</feature>
<sequence length="243" mass="27116">MTRRFPLITAHAGSMNFPAHTLRSIEIGIELGADVIEEDIRVTKDGVAVLAHDNEWLTGERLNGNIAEMTYAELKSTGLLRLEDILPIVLASGKIINLDLKVDAAIEPAAALIRKFDLSQQAFFSGCELERAVLAEKRHPDIRRLLNTDVELFKTLPYREAMVQTCADAQAASCFGVNIFHGLLNQEFIEFAAALELPVYAWTVEDEGMMHQYAEWGVHSITTRNVEALVRVKQAFQLQQPTV</sequence>